<protein>
    <submittedName>
        <fullName evidence="1">Uncharacterized protein</fullName>
    </submittedName>
</protein>
<gene>
    <name evidence="1" type="ORF">LCGC14_3038910</name>
</gene>
<comment type="caution">
    <text evidence="1">The sequence shown here is derived from an EMBL/GenBank/DDBJ whole genome shotgun (WGS) entry which is preliminary data.</text>
</comment>
<evidence type="ECO:0000313" key="1">
    <source>
        <dbReference type="EMBL" id="KKK58986.1"/>
    </source>
</evidence>
<accession>A0A0F8ZG54</accession>
<dbReference type="AlphaFoldDB" id="A0A0F8ZG54"/>
<name>A0A0F8ZG54_9ZZZZ</name>
<dbReference type="EMBL" id="LAZR01063703">
    <property type="protein sequence ID" value="KKK58986.1"/>
    <property type="molecule type" value="Genomic_DNA"/>
</dbReference>
<reference evidence="1" key="1">
    <citation type="journal article" date="2015" name="Nature">
        <title>Complex archaea that bridge the gap between prokaryotes and eukaryotes.</title>
        <authorList>
            <person name="Spang A."/>
            <person name="Saw J.H."/>
            <person name="Jorgensen S.L."/>
            <person name="Zaremba-Niedzwiedzka K."/>
            <person name="Martijn J."/>
            <person name="Lind A.E."/>
            <person name="van Eijk R."/>
            <person name="Schleper C."/>
            <person name="Guy L."/>
            <person name="Ettema T.J."/>
        </authorList>
    </citation>
    <scope>NUCLEOTIDE SEQUENCE</scope>
</reference>
<sequence length="131" mass="15099">MTSQLMRKTINLIENAGTDRTEMSTLDNLNAQFRPTTIRLNWNQALALNLIHGDHPSSNMPGVFKTEKISEEAYELTVYDLKKFLEYKWTRISGEPFSNNTVTRIYNNLVRKLAGSNAPLWIQEYPVQGTY</sequence>
<organism evidence="1">
    <name type="scientific">marine sediment metagenome</name>
    <dbReference type="NCBI Taxonomy" id="412755"/>
    <lineage>
        <taxon>unclassified sequences</taxon>
        <taxon>metagenomes</taxon>
        <taxon>ecological metagenomes</taxon>
    </lineage>
</organism>
<proteinExistence type="predicted"/>